<dbReference type="Gene3D" id="1.10.150.400">
    <property type="match status" value="1"/>
</dbReference>
<feature type="region of interest" description="Disordered" evidence="1">
    <location>
        <begin position="1063"/>
        <end position="1085"/>
    </location>
</feature>
<organism evidence="2 3">
    <name type="scientific">Neorhizobium petrolearium</name>
    <dbReference type="NCBI Taxonomy" id="515361"/>
    <lineage>
        <taxon>Bacteria</taxon>
        <taxon>Pseudomonadati</taxon>
        <taxon>Pseudomonadota</taxon>
        <taxon>Alphaproteobacteria</taxon>
        <taxon>Hyphomicrobiales</taxon>
        <taxon>Rhizobiaceae</taxon>
        <taxon>Rhizobium/Agrobacterium group</taxon>
        <taxon>Neorhizobium</taxon>
    </lineage>
</organism>
<dbReference type="Gene3D" id="3.40.50.1000">
    <property type="entry name" value="HAD superfamily/HAD-like"/>
    <property type="match status" value="1"/>
</dbReference>
<evidence type="ECO:0000313" key="2">
    <source>
        <dbReference type="EMBL" id="WGI68678.1"/>
    </source>
</evidence>
<protein>
    <submittedName>
        <fullName evidence="2">Uncharacterized protein</fullName>
    </submittedName>
</protein>
<dbReference type="Proteomes" id="UP001227095">
    <property type="component" value="Chromosome"/>
</dbReference>
<dbReference type="SUPFAM" id="SSF56784">
    <property type="entry name" value="HAD-like"/>
    <property type="match status" value="1"/>
</dbReference>
<sequence length="1139" mass="126810">MHVLIWCPPWAGQGGDIFFGLNSFAKHLLIQAELLQSRGWSVTVSCPSAYQTHLNHSLDGINVIEMDSLASIKVIGSWEDPAPHLYRDPEAFGLSDRIAKWLSPQLPPKVDVVLVWEAPVPYLRTIYPDATIISQMPGALARAPYPQTTVFDPVGLYRDGVQYKAASEILAKQSPSSLAQSVSAKSREIFGRLPYSSRRALLAKGGRDKLTLLPLQISDHYAFKVDTGFSSQAEFCLEAIDTISPQSAIVVTEYVSRLYRDQIMSPEFTSLLQERRPDLVYDPSTSKVPSVSQHLLQFADEIATATSGLGLQAMMWDIPLVVFGNTHLRPFDHASVDTAEKRQRVLSFALNKHQPLNEAITSDGRFLVHLIEEIHGRRDRPLLDRLPDLGTIDPDYADRVMRAFRGHEVTSSFVKLGLAQQEPSKATQFAELLAKKKPKLISFDLFDTLVKRGFEQPADLYRYIEQDLRSGGADVPFDFADKRLAAELMARANAKGDEISIDDIYKELASAEGLTEAEVTRFRDRELEIEASSCQNRPLGSALFDIAIQAMVPICVTSDMYLPRSTIDAIIERSGLTHVEYVYLSSEVSLTKKSGALFDHIAAHRGISASEIVHVGDNEKTDVIPAQLKGVTPFHVPRAVEYLWKHESFAPCFPKKRPPITSLGRSVTAAAIAGTLFDDPKNISMSISGGDPWKLGYATLGPLIYGFVTWLRTAALEHDTQVLHFLSREGKILKDVFDRIELESPSGIRSSYLWGSRRAIRVAQMQTLADIIELGKQTVDQTATLGSLLANRFGLQLQDIDGKKIRAAGYKSLGDKVHQSGPERTKLVHLLTSLQDDILSVSRAEGAVYRDYLKSKGLFADAAFAVVDVGWNANMQGSLGQLIGKPITGYYFATLAAAARWKPAGHRIHAYYLEECTMTENKPVLANRLMIENLLCDITPTVQSIERTADGSFRPKYAGKVLPHRVQLINAIQDGARSFADDVCRVLGRQSGTTEIRPDITLPLMERFLSNPKAEDAKLFEGHELEDAFSGLQRRFLLAPFERGRPQHPSYWRAGERALMEANQSLSKRPSTKTPSNAKLPTSPHWTHRPIMPFVRPFVRKLGNSDDVREFNADPSAFFAKLSNPRYRRIGAILFPIKR</sequence>
<evidence type="ECO:0000313" key="3">
    <source>
        <dbReference type="Proteomes" id="UP001227095"/>
    </source>
</evidence>
<dbReference type="EMBL" id="CP123000">
    <property type="protein sequence ID" value="WGI68678.1"/>
    <property type="molecule type" value="Genomic_DNA"/>
</dbReference>
<keyword evidence="3" id="KW-1185">Reference proteome</keyword>
<feature type="compositionally biased region" description="Polar residues" evidence="1">
    <location>
        <begin position="1063"/>
        <end position="1080"/>
    </location>
</feature>
<evidence type="ECO:0000256" key="1">
    <source>
        <dbReference type="SAM" id="MobiDB-lite"/>
    </source>
</evidence>
<name>A0ABY8M2S6_9HYPH</name>
<dbReference type="InterPro" id="IPR036412">
    <property type="entry name" value="HAD-like_sf"/>
</dbReference>
<dbReference type="RefSeq" id="WP_227701838.1">
    <property type="nucleotide sequence ID" value="NZ_CP123000.1"/>
</dbReference>
<reference evidence="2 3" key="1">
    <citation type="submission" date="2023-04" db="EMBL/GenBank/DDBJ databases">
        <title>Neorhizobium petrolearium OS53, complete genome.</title>
        <authorList>
            <person name="Yu T."/>
        </authorList>
    </citation>
    <scope>NUCLEOTIDE SEQUENCE [LARGE SCALE GENOMIC DNA]</scope>
    <source>
        <strain evidence="2 3">OS53</strain>
    </source>
</reference>
<dbReference type="InterPro" id="IPR023214">
    <property type="entry name" value="HAD_sf"/>
</dbReference>
<gene>
    <name evidence="2" type="ORF">QEO92_00830</name>
</gene>
<proteinExistence type="predicted"/>
<accession>A0ABY8M2S6</accession>